<keyword evidence="4 6" id="KW-0472">Membrane</keyword>
<feature type="transmembrane region" description="Helical" evidence="6">
    <location>
        <begin position="297"/>
        <end position="318"/>
    </location>
</feature>
<dbReference type="RefSeq" id="WP_129316413.1">
    <property type="nucleotide sequence ID" value="NZ_NOIQ01000028.1"/>
</dbReference>
<feature type="transmembrane region" description="Helical" evidence="6">
    <location>
        <begin position="96"/>
        <end position="117"/>
    </location>
</feature>
<feature type="transmembrane region" description="Helical" evidence="6">
    <location>
        <begin position="358"/>
        <end position="384"/>
    </location>
</feature>
<dbReference type="CDD" id="cd17321">
    <property type="entry name" value="MFS_MMR_MDR_like"/>
    <property type="match status" value="1"/>
</dbReference>
<evidence type="ECO:0000313" key="9">
    <source>
        <dbReference type="Proteomes" id="UP000462152"/>
    </source>
</evidence>
<feature type="transmembrane region" description="Helical" evidence="6">
    <location>
        <begin position="405"/>
        <end position="424"/>
    </location>
</feature>
<dbReference type="InterPro" id="IPR036259">
    <property type="entry name" value="MFS_trans_sf"/>
</dbReference>
<dbReference type="GO" id="GO:0005886">
    <property type="term" value="C:plasma membrane"/>
    <property type="evidence" value="ECO:0007669"/>
    <property type="project" value="UniProtKB-SubCell"/>
</dbReference>
<feature type="transmembrane region" description="Helical" evidence="6">
    <location>
        <begin position="71"/>
        <end position="90"/>
    </location>
</feature>
<feature type="transmembrane region" description="Helical" evidence="6">
    <location>
        <begin position="330"/>
        <end position="352"/>
    </location>
</feature>
<dbReference type="Gene3D" id="1.20.1720.10">
    <property type="entry name" value="Multidrug resistance protein D"/>
    <property type="match status" value="1"/>
</dbReference>
<feature type="transmembrane region" description="Helical" evidence="6">
    <location>
        <begin position="42"/>
        <end position="59"/>
    </location>
</feature>
<dbReference type="Proteomes" id="UP000462152">
    <property type="component" value="Unassembled WGS sequence"/>
</dbReference>
<dbReference type="OrthoDB" id="102502at2"/>
<keyword evidence="9" id="KW-1185">Reference proteome</keyword>
<evidence type="ECO:0000259" key="7">
    <source>
        <dbReference type="PROSITE" id="PS50850"/>
    </source>
</evidence>
<feature type="transmembrane region" description="Helical" evidence="6">
    <location>
        <begin position="196"/>
        <end position="214"/>
    </location>
</feature>
<feature type="transmembrane region" description="Helical" evidence="6">
    <location>
        <begin position="220"/>
        <end position="240"/>
    </location>
</feature>
<keyword evidence="2 6" id="KW-0812">Transmembrane</keyword>
<dbReference type="SUPFAM" id="SSF103473">
    <property type="entry name" value="MFS general substrate transporter"/>
    <property type="match status" value="1"/>
</dbReference>
<dbReference type="EMBL" id="WOGT01000005">
    <property type="protein sequence ID" value="MUN55439.1"/>
    <property type="molecule type" value="Genomic_DNA"/>
</dbReference>
<reference evidence="8 9" key="1">
    <citation type="submission" date="2019-12" db="EMBL/GenBank/DDBJ databases">
        <authorList>
            <person name="Li J."/>
            <person name="Shi Y."/>
            <person name="Xu G."/>
            <person name="Xiao D."/>
            <person name="Ran X."/>
        </authorList>
    </citation>
    <scope>NUCLEOTIDE SEQUENCE [LARGE SCALE GENOMIC DNA]</scope>
    <source>
        <strain evidence="8 9">JCM 15915</strain>
    </source>
</reference>
<comment type="subcellular location">
    <subcellularLocation>
        <location evidence="1">Cell membrane</location>
        <topology evidence="1">Multi-pass membrane protein</topology>
    </subcellularLocation>
</comment>
<name>A0A7K1LJT4_9MICC</name>
<feature type="domain" description="Major facilitator superfamily (MFS) profile" evidence="7">
    <location>
        <begin position="5"/>
        <end position="454"/>
    </location>
</feature>
<comment type="caution">
    <text evidence="8">The sequence shown here is derived from an EMBL/GenBank/DDBJ whole genome shotgun (WGS) entry which is preliminary data.</text>
</comment>
<evidence type="ECO:0000256" key="4">
    <source>
        <dbReference type="ARBA" id="ARBA00023136"/>
    </source>
</evidence>
<dbReference type="Gene3D" id="1.20.1250.20">
    <property type="entry name" value="MFS general substrate transporter like domains"/>
    <property type="match status" value="1"/>
</dbReference>
<dbReference type="AlphaFoldDB" id="A0A7K1LJT4"/>
<gene>
    <name evidence="8" type="ORF">GMA10_09500</name>
</gene>
<evidence type="ECO:0000256" key="6">
    <source>
        <dbReference type="SAM" id="Phobius"/>
    </source>
</evidence>
<evidence type="ECO:0000256" key="5">
    <source>
        <dbReference type="SAM" id="MobiDB-lite"/>
    </source>
</evidence>
<dbReference type="PANTHER" id="PTHR42718">
    <property type="entry name" value="MAJOR FACILITATOR SUPERFAMILY MULTIDRUG TRANSPORTER MFSC"/>
    <property type="match status" value="1"/>
</dbReference>
<accession>A0A7K1LJT4</accession>
<evidence type="ECO:0000256" key="3">
    <source>
        <dbReference type="ARBA" id="ARBA00022989"/>
    </source>
</evidence>
<dbReference type="GO" id="GO:0022857">
    <property type="term" value="F:transmembrane transporter activity"/>
    <property type="evidence" value="ECO:0007669"/>
    <property type="project" value="InterPro"/>
</dbReference>
<keyword evidence="3 6" id="KW-1133">Transmembrane helix</keyword>
<organism evidence="8 9">
    <name type="scientific">Rothia koreensis</name>
    <dbReference type="NCBI Taxonomy" id="592378"/>
    <lineage>
        <taxon>Bacteria</taxon>
        <taxon>Bacillati</taxon>
        <taxon>Actinomycetota</taxon>
        <taxon>Actinomycetes</taxon>
        <taxon>Micrococcales</taxon>
        <taxon>Micrococcaceae</taxon>
        <taxon>Rothia</taxon>
    </lineage>
</organism>
<feature type="transmembrane region" description="Helical" evidence="6">
    <location>
        <begin position="261"/>
        <end position="281"/>
    </location>
</feature>
<evidence type="ECO:0000256" key="1">
    <source>
        <dbReference type="ARBA" id="ARBA00004651"/>
    </source>
</evidence>
<evidence type="ECO:0000313" key="8">
    <source>
        <dbReference type="EMBL" id="MUN55439.1"/>
    </source>
</evidence>
<dbReference type="PANTHER" id="PTHR42718:SF39">
    <property type="entry name" value="ACTINORHODIN TRANSPORTER-RELATED"/>
    <property type="match status" value="1"/>
</dbReference>
<feature type="transmembrane region" description="Helical" evidence="6">
    <location>
        <begin position="129"/>
        <end position="151"/>
    </location>
</feature>
<protein>
    <submittedName>
        <fullName evidence="8">MFS transporter</fullName>
    </submittedName>
</protein>
<feature type="transmembrane region" description="Helical" evidence="6">
    <location>
        <begin position="163"/>
        <end position="184"/>
    </location>
</feature>
<sequence length="493" mass="50265">MNKPILWPLHLAALLSTFVFSLGSMTAPQMKESLGADDGQSALMVGIFAAAFASGIIFCGRLGDKFGRRRLFIIGMMGLAVCSVGVACAWSPGAAIAARVVQGFAAAAMMPQILSIIQSAVSGTDRIRAVGVYTAAAGVGTVAGQVIGGFLVSAGGPDLGWRLAFAVFAVLCVLAGLNAFRLPADGGKPQLQTDPVGALLLLTALGSLITGLSLGPKAGWPTWCVALLVLAVAALAGLVLQQRSTARRGGQPLLPPDVLRARPLAIGGVMAMVFFGGYGAWTFNYAVLTQSGRGEPAWLSGTVLVPFCVAFLLASLQYHRITARLGGPGTMLVGALLQGIGLVGVGLVSVVSDAGWEWWFQVPAVVLGVGQALQFGPLVSTVMAEVPERVGGLTGGLISTMQQTGIAAGVATIGAAYTWFQSLFTPTQAFGIVSVGQVALVAAFAVGAVVLRRAAKSAASAARVPATPEYPDRGESLPGADQPAAAQHGVRCS</sequence>
<evidence type="ECO:0000256" key="2">
    <source>
        <dbReference type="ARBA" id="ARBA00022692"/>
    </source>
</evidence>
<dbReference type="InterPro" id="IPR020846">
    <property type="entry name" value="MFS_dom"/>
</dbReference>
<feature type="region of interest" description="Disordered" evidence="5">
    <location>
        <begin position="462"/>
        <end position="493"/>
    </location>
</feature>
<dbReference type="Pfam" id="PF07690">
    <property type="entry name" value="MFS_1"/>
    <property type="match status" value="1"/>
</dbReference>
<dbReference type="InterPro" id="IPR011701">
    <property type="entry name" value="MFS"/>
</dbReference>
<proteinExistence type="predicted"/>
<feature type="transmembrane region" description="Helical" evidence="6">
    <location>
        <begin position="430"/>
        <end position="451"/>
    </location>
</feature>
<dbReference type="PROSITE" id="PS50850">
    <property type="entry name" value="MFS"/>
    <property type="match status" value="1"/>
</dbReference>